<reference evidence="2" key="1">
    <citation type="submission" date="2021-02" db="EMBL/GenBank/DDBJ databases">
        <authorList>
            <person name="Dougan E. K."/>
            <person name="Rhodes N."/>
            <person name="Thang M."/>
            <person name="Chan C."/>
        </authorList>
    </citation>
    <scope>NUCLEOTIDE SEQUENCE</scope>
</reference>
<feature type="region of interest" description="Disordered" evidence="1">
    <location>
        <begin position="1283"/>
        <end position="1317"/>
    </location>
</feature>
<feature type="region of interest" description="Disordered" evidence="1">
    <location>
        <begin position="1624"/>
        <end position="1660"/>
    </location>
</feature>
<evidence type="ECO:0000256" key="1">
    <source>
        <dbReference type="SAM" id="MobiDB-lite"/>
    </source>
</evidence>
<feature type="compositionally biased region" description="Basic and acidic residues" evidence="1">
    <location>
        <begin position="1490"/>
        <end position="1504"/>
    </location>
</feature>
<feature type="compositionally biased region" description="Polar residues" evidence="1">
    <location>
        <begin position="1513"/>
        <end position="1522"/>
    </location>
</feature>
<dbReference type="EMBL" id="CAJNNW010024556">
    <property type="protein sequence ID" value="CAE8673160.1"/>
    <property type="molecule type" value="Genomic_DNA"/>
</dbReference>
<protein>
    <submittedName>
        <fullName evidence="2">Uncharacterized protein</fullName>
    </submittedName>
</protein>
<dbReference type="SUPFAM" id="SSF56672">
    <property type="entry name" value="DNA/RNA polymerases"/>
    <property type="match status" value="1"/>
</dbReference>
<evidence type="ECO:0000313" key="3">
    <source>
        <dbReference type="Proteomes" id="UP000626109"/>
    </source>
</evidence>
<feature type="compositionally biased region" description="Basic and acidic residues" evidence="1">
    <location>
        <begin position="18"/>
        <end position="27"/>
    </location>
</feature>
<feature type="compositionally biased region" description="Gly residues" evidence="1">
    <location>
        <begin position="643"/>
        <end position="653"/>
    </location>
</feature>
<dbReference type="InterPro" id="IPR043502">
    <property type="entry name" value="DNA/RNA_pol_sf"/>
</dbReference>
<evidence type="ECO:0000313" key="2">
    <source>
        <dbReference type="EMBL" id="CAE8673160.1"/>
    </source>
</evidence>
<comment type="caution">
    <text evidence="2">The sequence shown here is derived from an EMBL/GenBank/DDBJ whole genome shotgun (WGS) entry which is preliminary data.</text>
</comment>
<feature type="region of interest" description="Disordered" evidence="1">
    <location>
        <begin position="628"/>
        <end position="681"/>
    </location>
</feature>
<feature type="non-terminal residue" evidence="2">
    <location>
        <position position="1"/>
    </location>
</feature>
<gene>
    <name evidence="2" type="ORF">PGLA2088_LOCUS18398</name>
</gene>
<feature type="region of interest" description="Disordered" evidence="1">
    <location>
        <begin position="1490"/>
        <end position="1560"/>
    </location>
</feature>
<accession>A0A813JET6</accession>
<name>A0A813JET6_POLGL</name>
<sequence length="1923" mass="207595">LQLAMATGESTRRSRRLKGSEPERKEVAATTGTRGGATGRATPKSRKAEAVALNAAVEEIPTPQVAPAAQAAALVQVGGLDSSAQVVQVQVAKEDGGRPLATLVARALKAGEKTLRVPKNLSDSRKVPITSSLLLESVPGSLLPPVLRLPGLVVAGAGTATGPAVSLLLIPAFVVLLSSVGRQQPANLPSTVTTVGADCHCPPVITCTAELVALSSAESAGQFWFNCALVACVLNLFCLAVGKWAYPFTVAGIGASWSVSLPGLPPAVSAASSVDLLDFDSAVVASPLALELPARVKFAAAAKAVGYYAVVTPDGDMYIEPLNHVHNDVADIRVLQQQGHLPPGLLEADMYRFGAAPVGAVLAQFMRDGAFLAAGHAGPPAAAAAVPPPGGPGPVAAGGIVPAVPMFWEAAENLLGLRVGDSVEPLPAGTFTVGNKGILARGGGHLFIKAVPAGHVEAPEDLRVLPVVFDNQDLRFRDFGGALAAMDTAEPEGGIMLSGPRTCMWMLKNMRDSGGNPSSHHDRWVRSSKVADSDRSVYEHEILCRILESMICTDQLNVPALQSAEILSRRIQLIKEAHRVNPSAPDYSAGDHFLGTGVRRNGAAIAPDLSKFVAEELRAEAAISKEARKAREEKGIKPRGGRGGRGGRLGKGGAAADAAGFRSEGMKRRAGRRTPSSSQMYSPREAIRELLGSSYGYSEVSTTVRPFDPALVSIPSVGTRAPSIMSVLDPVGVDVVADYEHSMLLSSNEYGSVLEEGIKVQPYMDVILQSSISSYQAFVHSLFTRGMLDFCEHAGGLVTPFFVTKKGGKLRLIFDCRTVNLRFKKAPKIAMGSGSSWASLEVAEGEQLWIAQSDIKDYFYSLALPAALAQFFCLPSIDASLLTEWGVPGALGGFSNYQGRCYPRLRVVPMGWSWAMWIAQRAHQFQALIGAGLNQDRLLVDGRPAPNLKDGTPIILPYCDNLNIAGTNRELVQQAKEGAVKRLREVGFLVHKEVEACLQVDSLGYTINGSTGIVAPQPLKAERLVKGFIYISRRPIMTGRQLEHVMGHCIHQMLLKRELLCIFRAFYDFISQCYDTPVVVWPSVVKEARWAATLLRLCHSNLRRPWDLLVTASDASLTGIAVTSARWELPDVVAVGAMNERWRYRGKHPSDKPRQSALGLLDPLLDVESVKPEADIQHDNYELNPNFKEVPERLLLPEDWKLRYSARMHDKENIMILEGRGVEASLRHRLRAQLSFGKRCLNLGDNLGLTLGFCKGRFTSYPLLRIARRVTALTVAGDLSPAHRWHPSERNTADAGSRKWEPPGPQASHEGCQEEEPKAALFSIPEGEGGKSEQEAASWKKWCERQSWHGNFAGGVSRDAVHQPGLRPEIGRVHNLHLRTWTQLEEPAEYRRCYGGLPSSVVGGRQRAARRTQVLCSLRGQTPRIRPFWSSAVAQDKEGAHRLEETGPVYDSAADALGGGLPDCKPHDPARLCHLSLDFGSAVHPVWQTDRDPRAEAEGPDQAKVRRRVLHRASSSRGSFDSVQGGALRRKPDARQSSLQVAGAAVNEASSSSRLPRAPLSNRIPHVETALGCRNKGGRPSGAGVCALSAATRRTQPRSLLQTEVNARDQTEGAMGLRCDAQALRSRGQNRARTSKARVGEAKSSQAGGPDLGSQAVSGVQSQPNCKAEAVWSFKAAERLASEGGCPGWRRTRGVFLELFSGSGHLAKAVAEAGLDAEGWDIDNGEQFDMLLSVNVSRLKSLLRSGFIKFLWMGMPCSSWSRARRNNNKGPGPLRDDGLFLWGLPNLKAHDIRKIAVGNKLLKLCVELALVCDSLGIPWCIENPETSRAWLTDPMIQLAATSQQAVFDFYAYGTPWRKRTRLVYKGIELNLKSCCSCAGKCQFTKQPHMQLSGTNDAGIFWTLIAQPYPKLLCAKLAQVIVAA</sequence>
<dbReference type="Proteomes" id="UP000626109">
    <property type="component" value="Unassembled WGS sequence"/>
</dbReference>
<organism evidence="2 3">
    <name type="scientific">Polarella glacialis</name>
    <name type="common">Dinoflagellate</name>
    <dbReference type="NCBI Taxonomy" id="89957"/>
    <lineage>
        <taxon>Eukaryota</taxon>
        <taxon>Sar</taxon>
        <taxon>Alveolata</taxon>
        <taxon>Dinophyceae</taxon>
        <taxon>Suessiales</taxon>
        <taxon>Suessiaceae</taxon>
        <taxon>Polarella</taxon>
    </lineage>
</organism>
<feature type="compositionally biased region" description="Basic and acidic residues" evidence="1">
    <location>
        <begin position="1286"/>
        <end position="1301"/>
    </location>
</feature>
<feature type="compositionally biased region" description="Low complexity" evidence="1">
    <location>
        <begin position="1549"/>
        <end position="1560"/>
    </location>
</feature>
<feature type="region of interest" description="Disordered" evidence="1">
    <location>
        <begin position="1"/>
        <end position="46"/>
    </location>
</feature>
<proteinExistence type="predicted"/>